<dbReference type="AlphaFoldDB" id="A0A7G7MGE2"/>
<name>A0A7G7MGE2_9PSEU</name>
<dbReference type="KEGG" id="ppel:H6H00_27780"/>
<sequence length="57" mass="6126">MTTALVVIVLVGLAVWLSAARPSLPLPGSSVAPDSYDRERQLAELRALSRSRADVHL</sequence>
<evidence type="ECO:0000313" key="1">
    <source>
        <dbReference type="EMBL" id="QNG51853.1"/>
    </source>
</evidence>
<dbReference type="EMBL" id="CP060131">
    <property type="protein sequence ID" value="QNG51853.1"/>
    <property type="molecule type" value="Genomic_DNA"/>
</dbReference>
<keyword evidence="2" id="KW-1185">Reference proteome</keyword>
<dbReference type="RefSeq" id="WP_185718605.1">
    <property type="nucleotide sequence ID" value="NZ_BAAAWI010000001.1"/>
</dbReference>
<proteinExistence type="predicted"/>
<protein>
    <submittedName>
        <fullName evidence="1">Uncharacterized protein</fullName>
    </submittedName>
</protein>
<accession>A0A7G7MGE2</accession>
<organism evidence="1 2">
    <name type="scientific">Pseudonocardia petroleophila</name>
    <dbReference type="NCBI Taxonomy" id="37331"/>
    <lineage>
        <taxon>Bacteria</taxon>
        <taxon>Bacillati</taxon>
        <taxon>Actinomycetota</taxon>
        <taxon>Actinomycetes</taxon>
        <taxon>Pseudonocardiales</taxon>
        <taxon>Pseudonocardiaceae</taxon>
        <taxon>Pseudonocardia</taxon>
    </lineage>
</organism>
<reference evidence="1 2" key="1">
    <citation type="submission" date="2020-08" db="EMBL/GenBank/DDBJ databases">
        <authorList>
            <person name="Mo P."/>
        </authorList>
    </citation>
    <scope>NUCLEOTIDE SEQUENCE [LARGE SCALE GENOMIC DNA]</scope>
    <source>
        <strain evidence="1 2">CGMCC 4.1532</strain>
    </source>
</reference>
<dbReference type="Proteomes" id="UP000515728">
    <property type="component" value="Chromosome"/>
</dbReference>
<gene>
    <name evidence="1" type="ORF">H6H00_27780</name>
</gene>
<evidence type="ECO:0000313" key="2">
    <source>
        <dbReference type="Proteomes" id="UP000515728"/>
    </source>
</evidence>